<organism evidence="1 2">
    <name type="scientific">Psilocybe cubensis</name>
    <name type="common">Psychedelic mushroom</name>
    <name type="synonym">Stropharia cubensis</name>
    <dbReference type="NCBI Taxonomy" id="181762"/>
    <lineage>
        <taxon>Eukaryota</taxon>
        <taxon>Fungi</taxon>
        <taxon>Dikarya</taxon>
        <taxon>Basidiomycota</taxon>
        <taxon>Agaricomycotina</taxon>
        <taxon>Agaricomycetes</taxon>
        <taxon>Agaricomycetidae</taxon>
        <taxon>Agaricales</taxon>
        <taxon>Agaricineae</taxon>
        <taxon>Strophariaceae</taxon>
        <taxon>Psilocybe</taxon>
    </lineage>
</organism>
<comment type="caution">
    <text evidence="1">The sequence shown here is derived from an EMBL/GenBank/DDBJ whole genome shotgun (WGS) entry which is preliminary data.</text>
</comment>
<name>A0ACB8H737_PSICU</name>
<protein>
    <submittedName>
        <fullName evidence="1">Uncharacterized protein</fullName>
    </submittedName>
</protein>
<keyword evidence="2" id="KW-1185">Reference proteome</keyword>
<accession>A0ACB8H737</accession>
<dbReference type="Proteomes" id="UP000664032">
    <property type="component" value="Unassembled WGS sequence"/>
</dbReference>
<evidence type="ECO:0000313" key="1">
    <source>
        <dbReference type="EMBL" id="KAH9483524.1"/>
    </source>
</evidence>
<gene>
    <name evidence="1" type="ORF">JR316_0002992</name>
</gene>
<reference evidence="1" key="1">
    <citation type="submission" date="2021-10" db="EMBL/GenBank/DDBJ databases">
        <title>Psilocybe cubensis genome.</title>
        <authorList>
            <person name="Mckernan K.J."/>
            <person name="Crawford S."/>
            <person name="Trippe A."/>
            <person name="Kane L.T."/>
            <person name="Mclaughlin S."/>
        </authorList>
    </citation>
    <scope>NUCLEOTIDE SEQUENCE</scope>
    <source>
        <strain evidence="1">MGC-MH-2018</strain>
    </source>
</reference>
<proteinExistence type="predicted"/>
<evidence type="ECO:0000313" key="2">
    <source>
        <dbReference type="Proteomes" id="UP000664032"/>
    </source>
</evidence>
<dbReference type="EMBL" id="JAFIQS020000003">
    <property type="protein sequence ID" value="KAH9483524.1"/>
    <property type="molecule type" value="Genomic_DNA"/>
</dbReference>
<sequence length="265" mass="29364">MMNLNHENGNRTVEKRPIKPLTTRQERKLVDYLDEAFLQLTRNFKKRTEASSTLKTLPTYLEAVRQILAIVLQIPPVDPSTSLRIAYMLRLTGDALSSIPGYTLGSDETTTRDTLQDLVDFLDDLDQAWIAVLQNQIWDPESAEGVDLVLPAEIEGLSSSPETNGHPVARTLKSTPPSQTDVTRLRSLLFAGQSSLEEWLAHERGSGGEEEPQDVSSMLSRMGLLDDFDSLFVRTLNFLGGFAGNVARNTVDPLDEAVMEDTSCA</sequence>